<evidence type="ECO:0000259" key="3">
    <source>
        <dbReference type="PROSITE" id="PS50103"/>
    </source>
</evidence>
<feature type="region of interest" description="Disordered" evidence="2">
    <location>
        <begin position="632"/>
        <end position="725"/>
    </location>
</feature>
<feature type="compositionally biased region" description="Basic and acidic residues" evidence="2">
    <location>
        <begin position="1073"/>
        <end position="1098"/>
    </location>
</feature>
<accession>A0ABD2WDT4</accession>
<organism evidence="4 5">
    <name type="scientific">Trichogramma kaykai</name>
    <dbReference type="NCBI Taxonomy" id="54128"/>
    <lineage>
        <taxon>Eukaryota</taxon>
        <taxon>Metazoa</taxon>
        <taxon>Ecdysozoa</taxon>
        <taxon>Arthropoda</taxon>
        <taxon>Hexapoda</taxon>
        <taxon>Insecta</taxon>
        <taxon>Pterygota</taxon>
        <taxon>Neoptera</taxon>
        <taxon>Endopterygota</taxon>
        <taxon>Hymenoptera</taxon>
        <taxon>Apocrita</taxon>
        <taxon>Proctotrupomorpha</taxon>
        <taxon>Chalcidoidea</taxon>
        <taxon>Trichogrammatidae</taxon>
        <taxon>Trichogramma</taxon>
    </lineage>
</organism>
<evidence type="ECO:0000313" key="4">
    <source>
        <dbReference type="EMBL" id="KAL3390671.1"/>
    </source>
</evidence>
<proteinExistence type="predicted"/>
<feature type="compositionally biased region" description="Low complexity" evidence="2">
    <location>
        <begin position="869"/>
        <end position="902"/>
    </location>
</feature>
<dbReference type="PROSITE" id="PS50103">
    <property type="entry name" value="ZF_C3H1"/>
    <property type="match status" value="1"/>
</dbReference>
<feature type="compositionally biased region" description="Basic and acidic residues" evidence="2">
    <location>
        <begin position="11"/>
        <end position="23"/>
    </location>
</feature>
<gene>
    <name evidence="4" type="ORF">TKK_014407</name>
</gene>
<feature type="compositionally biased region" description="Basic residues" evidence="2">
    <location>
        <begin position="314"/>
        <end position="328"/>
    </location>
</feature>
<feature type="region of interest" description="Disordered" evidence="2">
    <location>
        <begin position="1"/>
        <end position="62"/>
    </location>
</feature>
<keyword evidence="5" id="KW-1185">Reference proteome</keyword>
<name>A0ABD2WDT4_9HYME</name>
<feature type="compositionally biased region" description="Basic and acidic residues" evidence="2">
    <location>
        <begin position="771"/>
        <end position="787"/>
    </location>
</feature>
<feature type="compositionally biased region" description="Basic and acidic residues" evidence="2">
    <location>
        <begin position="1028"/>
        <end position="1041"/>
    </location>
</feature>
<feature type="compositionally biased region" description="Polar residues" evidence="2">
    <location>
        <begin position="281"/>
        <end position="290"/>
    </location>
</feature>
<feature type="compositionally biased region" description="Basic and acidic residues" evidence="2">
    <location>
        <begin position="345"/>
        <end position="363"/>
    </location>
</feature>
<feature type="domain" description="C3H1-type" evidence="3">
    <location>
        <begin position="1279"/>
        <end position="1302"/>
    </location>
</feature>
<keyword evidence="1" id="KW-0863">Zinc-finger</keyword>
<keyword evidence="1" id="KW-0862">Zinc</keyword>
<feature type="compositionally biased region" description="Low complexity" evidence="2">
    <location>
        <begin position="560"/>
        <end position="571"/>
    </location>
</feature>
<feature type="region of interest" description="Disordered" evidence="2">
    <location>
        <begin position="811"/>
        <end position="993"/>
    </location>
</feature>
<dbReference type="InterPro" id="IPR000571">
    <property type="entry name" value="Znf_CCCH"/>
</dbReference>
<protein>
    <recommendedName>
        <fullName evidence="3">C3H1-type domain-containing protein</fullName>
    </recommendedName>
</protein>
<dbReference type="EMBL" id="JBJJXI010000116">
    <property type="protein sequence ID" value="KAL3390671.1"/>
    <property type="molecule type" value="Genomic_DNA"/>
</dbReference>
<feature type="region of interest" description="Disordered" evidence="2">
    <location>
        <begin position="766"/>
        <end position="790"/>
    </location>
</feature>
<feature type="region of interest" description="Disordered" evidence="2">
    <location>
        <begin position="1548"/>
        <end position="1573"/>
    </location>
</feature>
<feature type="compositionally biased region" description="Polar residues" evidence="2">
    <location>
        <begin position="970"/>
        <end position="987"/>
    </location>
</feature>
<feature type="compositionally biased region" description="Polar residues" evidence="2">
    <location>
        <begin position="821"/>
        <end position="834"/>
    </location>
</feature>
<feature type="compositionally biased region" description="Basic and acidic residues" evidence="2">
    <location>
        <begin position="949"/>
        <end position="969"/>
    </location>
</feature>
<feature type="compositionally biased region" description="Polar residues" evidence="2">
    <location>
        <begin position="45"/>
        <end position="62"/>
    </location>
</feature>
<feature type="region of interest" description="Disordered" evidence="2">
    <location>
        <begin position="1028"/>
        <end position="1118"/>
    </location>
</feature>
<dbReference type="GO" id="GO:0008270">
    <property type="term" value="F:zinc ion binding"/>
    <property type="evidence" value="ECO:0007669"/>
    <property type="project" value="UniProtKB-KW"/>
</dbReference>
<feature type="compositionally biased region" description="Polar residues" evidence="2">
    <location>
        <begin position="633"/>
        <end position="659"/>
    </location>
</feature>
<feature type="compositionally biased region" description="Polar residues" evidence="2">
    <location>
        <begin position="684"/>
        <end position="699"/>
    </location>
</feature>
<keyword evidence="1" id="KW-0479">Metal-binding</keyword>
<evidence type="ECO:0000256" key="2">
    <source>
        <dbReference type="SAM" id="MobiDB-lite"/>
    </source>
</evidence>
<dbReference type="Proteomes" id="UP001627154">
    <property type="component" value="Unassembled WGS sequence"/>
</dbReference>
<feature type="compositionally biased region" description="Low complexity" evidence="2">
    <location>
        <begin position="910"/>
        <end position="922"/>
    </location>
</feature>
<sequence>MSSSPEPKKRKVDEQLGLEKKGSPELSSTKIRKHRLSLKKRTQEKLNSQEMDTSSNDHSYCSSQQNEVPVSIQTQNMLSSTNDAKAMFFNAVTPENKPLPSVYTPKVSPSKFCQMAFPSTFKPMVKSNLNEILKIHTNLANKLGIKPEIAKKYINILTSKPRVHVFKTVAITQNAESINIDRHEIRSPTFGLKKRNKSQNIDFTKSEQVSPMNEYPKGNERVNYYFKSLTKSPRKDENAGNVKKSKIKESGHQEIIKKKNIKLEVFSNSSDEFEASRKQNIKFNSNQKPDISTDDICTIKDTNQNNTNEDKARSLRKRNKLTKRVAKHHSSDSDVIFISDLPPLDVKKTDNDKENRKKNDKNKLKSNQENGSTLKDLKEQKRVKNKKSTKLSKSSDTDLSEGSSKDSISVNCHLFGKNIHKEKTEKTKSVNHKRLLCSFGSSTPVHIKNEFKRNSNANNGNLKKIRTIGPKSDHNYSVMDETYSSLELLSSPEKSEVNNSLQNRTKTRHSPIKFDLKSPTPSRIKLSVPSQCSSVKIISDDKISPENAIKVVSPSRGQKLLKLSSSTSKGSSRAETENCDNTPLPHAPIKDNSVRHNNATAIANGVSGNKVQSTSIGRTKTLSAVRTKINARSMPTNCTSTSSKPQQETLENNKISSTALAHGKKSKKKSPIVDDSKHMDSNSENHQQVSITPVTSAQGIKSRLGPKIDQSSFENEQSIMQSNSEEFDKDWDELCKDLDILNKCEFLTLHAENQSEKLVVNNEGTFSTADTSKKDDQIDKTSNDENPKTLTPHKKLQLCLKSIPVIPVMGLKSNDSDDCRQSPSPDSTKKFSTPTKKRLKLKNMSPSTMGLSDRDPRLTRSNSPYKMLNSINNSSLSSSPTKNSDLLELSNSRPSSPILSPSPKKDPRLLRGSSRPRSMSPGTNLLKNGDPIRNSESGIVDPRMRKRKEREEAERAAKISRNETIKDVSNESIHSPDTSQEPTTPSATGKRKLSVFDRLGSARAKTRCISPSKNTSVNEFASIIESCKANRSEDSSSKEDGNSDDDNLSIFAGDAFFSEEEDDNDSSPRHRKFTSERSTGFKDGEKILETRPSVRDRLGNSSTHRQVNNNINSTQSVRPSTVNSMAIPPLMGVNVGKILPPLSKPSVHGRISLVGNRSVNSNTATAPSTSIKSRLTLNGTVRSPIVPPDEGNTFVPNPMAAAAACRIASTGFNDAFYEMNEEQMNRDMNEFYRSELDNPSVIFGNGSSTPFDHISMLDTPSTPRQIGQSFDQKPFFYGFCFQTLRVGKCSHDTNCRFSHGLQSLVYEIKRKSPLAVGNILEQCIRSDFVHFIESIWATVLPILNNDAFIIFEKLYKASIRSRQLISSLFNFCMDRHLFTVEAFVKKISTIIDKGDQQSVVTICGIVKNKMNDGFCWESIKDLAQKCILPNDIIELSLLQCLKRKKSEAHIKEIYNLLVFKMSNYDRSSLNQNLLNEFYSLVKRFGVQVDSDSTNLGHVSKAINEPKNQVVCHSQINKTGTKFFENGMSSVEIDKSVEFVVSNQIASPTHVPTSNERQPNNSPLEVQAKSPNKGENTNFVEYAVKKIDMEQQDPTSVFRNRFWKLYLAVRNIEEGLSHEDYDYVWKTLDEMSREPVNDELVRRAYYQILCQNVLKSEQHITEVIRRAVKSTSSTKSVEILFEVCISALIDLAVAELWLMALQLLDWVKIIEPDEPKTAYVLIRAEIYLANYDPVEALYLLQKTRLIRTNRDEWLTTDHTQQDLYHRNKIVFILLKALSFNDPEKAFYLFNALLNDQYIYYFPIDVSSYVDTFIFLLMWHRKIDLVADVGRLVMDNEMTFRKETYQELLNAILPYEETLAFQILEYATNLGYYNDLKIRDGFATIIIDSNIFEEELYLIIKRMVSKIRMAVGQALHKLKPQQLKINIVFEDIPDENRLLLNETAVFERDRYKRVRNLLVKLLGTHFTPPIRVQKRKSNKYVKIISKTLVNYLKCWS</sequence>
<reference evidence="4 5" key="1">
    <citation type="journal article" date="2024" name="bioRxiv">
        <title>A reference genome for Trichogramma kaykai: A tiny desert-dwelling parasitoid wasp with competing sex-ratio distorters.</title>
        <authorList>
            <person name="Culotta J."/>
            <person name="Lindsey A.R."/>
        </authorList>
    </citation>
    <scope>NUCLEOTIDE SEQUENCE [LARGE SCALE GENOMIC DNA]</scope>
    <source>
        <strain evidence="4 5">KSX58</strain>
    </source>
</reference>
<feature type="compositionally biased region" description="Basic and acidic residues" evidence="2">
    <location>
        <begin position="671"/>
        <end position="683"/>
    </location>
</feature>
<feature type="compositionally biased region" description="Polar residues" evidence="2">
    <location>
        <begin position="1099"/>
        <end position="1118"/>
    </location>
</feature>
<comment type="caution">
    <text evidence="4">The sequence shown here is derived from an EMBL/GenBank/DDBJ whole genome shotgun (WGS) entry which is preliminary data.</text>
</comment>
<feature type="region of interest" description="Disordered" evidence="2">
    <location>
        <begin position="557"/>
        <end position="592"/>
    </location>
</feature>
<feature type="compositionally biased region" description="Polar residues" evidence="2">
    <location>
        <begin position="709"/>
        <end position="724"/>
    </location>
</feature>
<feature type="compositionally biased region" description="Basic residues" evidence="2">
    <location>
        <begin position="30"/>
        <end position="42"/>
    </location>
</feature>
<evidence type="ECO:0000256" key="1">
    <source>
        <dbReference type="PROSITE-ProRule" id="PRU00723"/>
    </source>
</evidence>
<feature type="region of interest" description="Disordered" evidence="2">
    <location>
        <begin position="344"/>
        <end position="406"/>
    </location>
</feature>
<evidence type="ECO:0000313" key="5">
    <source>
        <dbReference type="Proteomes" id="UP001627154"/>
    </source>
</evidence>
<feature type="region of interest" description="Disordered" evidence="2">
    <location>
        <begin position="279"/>
        <end position="331"/>
    </location>
</feature>
<feature type="zinc finger region" description="C3H1-type" evidence="1">
    <location>
        <begin position="1279"/>
        <end position="1302"/>
    </location>
</feature>